<evidence type="ECO:0000256" key="1">
    <source>
        <dbReference type="SAM" id="SignalP"/>
    </source>
</evidence>
<accession>A0A2N4Z2T5</accession>
<feature type="non-terminal residue" evidence="2">
    <location>
        <position position="55"/>
    </location>
</feature>
<feature type="chain" id="PRO_5014904693" evidence="1">
    <location>
        <begin position="24"/>
        <end position="55"/>
    </location>
</feature>
<keyword evidence="1" id="KW-0732">Signal</keyword>
<evidence type="ECO:0000313" key="2">
    <source>
        <dbReference type="EMBL" id="PLM95209.1"/>
    </source>
</evidence>
<protein>
    <submittedName>
        <fullName evidence="2">Copper ABC transporter substrate-binding protein</fullName>
    </submittedName>
</protein>
<name>A0A2N4Z2T5_KLEVA</name>
<sequence length="55" mass="5804">MRNSLKAVLFGAFSVMFSAGLHAETHQHGDMNAASDASVQQVIRGSGVVKAIDMN</sequence>
<feature type="signal peptide" evidence="1">
    <location>
        <begin position="1"/>
        <end position="23"/>
    </location>
</feature>
<reference evidence="2 3" key="1">
    <citation type="submission" date="2017-11" db="EMBL/GenBank/DDBJ databases">
        <authorList>
            <person name="Han C.G."/>
        </authorList>
    </citation>
    <scope>NUCLEOTIDE SEQUENCE [LARGE SCALE GENOMIC DNA]</scope>
    <source>
        <strain evidence="2 3">A8</strain>
    </source>
</reference>
<proteinExistence type="predicted"/>
<gene>
    <name evidence="2" type="ORF">CWN47_11535</name>
</gene>
<evidence type="ECO:0000313" key="3">
    <source>
        <dbReference type="Proteomes" id="UP000234412"/>
    </source>
</evidence>
<organism evidence="2 3">
    <name type="scientific">Klebsiella variicola</name>
    <dbReference type="NCBI Taxonomy" id="244366"/>
    <lineage>
        <taxon>Bacteria</taxon>
        <taxon>Pseudomonadati</taxon>
        <taxon>Pseudomonadota</taxon>
        <taxon>Gammaproteobacteria</taxon>
        <taxon>Enterobacterales</taxon>
        <taxon>Enterobacteriaceae</taxon>
        <taxon>Klebsiella/Raoultella group</taxon>
        <taxon>Klebsiella</taxon>
        <taxon>Klebsiella pneumoniae complex</taxon>
    </lineage>
</organism>
<comment type="caution">
    <text evidence="2">The sequence shown here is derived from an EMBL/GenBank/DDBJ whole genome shotgun (WGS) entry which is preliminary data.</text>
</comment>
<dbReference type="Proteomes" id="UP000234412">
    <property type="component" value="Unassembled WGS sequence"/>
</dbReference>
<reference evidence="2 3" key="2">
    <citation type="submission" date="2018-01" db="EMBL/GenBank/DDBJ databases">
        <title>Genomic study of Klebsiella pneumoniae.</title>
        <authorList>
            <person name="Yang Y."/>
            <person name="Bicalho R."/>
        </authorList>
    </citation>
    <scope>NUCLEOTIDE SEQUENCE [LARGE SCALE GENOMIC DNA]</scope>
    <source>
        <strain evidence="2 3">A8</strain>
    </source>
</reference>
<dbReference type="AlphaFoldDB" id="A0A2N4Z2T5"/>
<dbReference type="EMBL" id="PIDP01000313">
    <property type="protein sequence ID" value="PLM95209.1"/>
    <property type="molecule type" value="Genomic_DNA"/>
</dbReference>